<reference evidence="2 3" key="1">
    <citation type="submission" date="2018-09" db="EMBL/GenBank/DDBJ databases">
        <authorList>
            <person name="Wang X."/>
            <person name="Du Z."/>
        </authorList>
    </citation>
    <scope>NUCLEOTIDE SEQUENCE [LARGE SCALE GENOMIC DNA]</scope>
    <source>
        <strain evidence="2 3">N3</strain>
    </source>
</reference>
<dbReference type="Proteomes" id="UP000283522">
    <property type="component" value="Unassembled WGS sequence"/>
</dbReference>
<dbReference type="GO" id="GO:0008757">
    <property type="term" value="F:S-adenosylmethionine-dependent methyltransferase activity"/>
    <property type="evidence" value="ECO:0007669"/>
    <property type="project" value="InterPro"/>
</dbReference>
<dbReference type="InterPro" id="IPR029063">
    <property type="entry name" value="SAM-dependent_MTases_sf"/>
</dbReference>
<dbReference type="RefSeq" id="WP_119475935.1">
    <property type="nucleotide sequence ID" value="NZ_QXML01000001.1"/>
</dbReference>
<evidence type="ECO:0000313" key="2">
    <source>
        <dbReference type="EMBL" id="RIW18456.1"/>
    </source>
</evidence>
<feature type="domain" description="Methyltransferase type 11" evidence="1">
    <location>
        <begin position="75"/>
        <end position="131"/>
    </location>
</feature>
<dbReference type="AlphaFoldDB" id="A0A418PWL5"/>
<comment type="caution">
    <text evidence="2">The sequence shown here is derived from an EMBL/GenBank/DDBJ whole genome shotgun (WGS) entry which is preliminary data.</text>
</comment>
<evidence type="ECO:0000313" key="3">
    <source>
        <dbReference type="Proteomes" id="UP000283522"/>
    </source>
</evidence>
<dbReference type="Gene3D" id="3.40.50.150">
    <property type="entry name" value="Vaccinia Virus protein VP39"/>
    <property type="match status" value="1"/>
</dbReference>
<gene>
    <name evidence="2" type="ORF">D0X99_01855</name>
</gene>
<organism evidence="2 3">
    <name type="scientific">Algoriphagus lacus</name>
    <dbReference type="NCBI Taxonomy" id="2056311"/>
    <lineage>
        <taxon>Bacteria</taxon>
        <taxon>Pseudomonadati</taxon>
        <taxon>Bacteroidota</taxon>
        <taxon>Cytophagia</taxon>
        <taxon>Cytophagales</taxon>
        <taxon>Cyclobacteriaceae</taxon>
        <taxon>Algoriphagus</taxon>
    </lineage>
</organism>
<keyword evidence="2" id="KW-0489">Methyltransferase</keyword>
<dbReference type="InterPro" id="IPR013216">
    <property type="entry name" value="Methyltransf_11"/>
</dbReference>
<dbReference type="OrthoDB" id="7260171at2"/>
<evidence type="ECO:0000259" key="1">
    <source>
        <dbReference type="Pfam" id="PF08241"/>
    </source>
</evidence>
<keyword evidence="3" id="KW-1185">Reference proteome</keyword>
<proteinExistence type="predicted"/>
<dbReference type="EMBL" id="QXML01000001">
    <property type="protein sequence ID" value="RIW18456.1"/>
    <property type="molecule type" value="Genomic_DNA"/>
</dbReference>
<dbReference type="Pfam" id="PF08241">
    <property type="entry name" value="Methyltransf_11"/>
    <property type="match status" value="1"/>
</dbReference>
<dbReference type="GO" id="GO:0032259">
    <property type="term" value="P:methylation"/>
    <property type="evidence" value="ECO:0007669"/>
    <property type="project" value="UniProtKB-KW"/>
</dbReference>
<keyword evidence="2" id="KW-0808">Transferase</keyword>
<accession>A0A418PWL5</accession>
<dbReference type="SUPFAM" id="SSF53335">
    <property type="entry name" value="S-adenosyl-L-methionine-dependent methyltransferases"/>
    <property type="match status" value="1"/>
</dbReference>
<protein>
    <submittedName>
        <fullName evidence="2">Class I SAM-dependent methyltransferase</fullName>
    </submittedName>
</protein>
<name>A0A418PWL5_9BACT</name>
<sequence>MSLINDLFASSDHPKSLGAKFRAKRLKTFEKLFFKNFNPEKPIHILDVGGTAYFWKHSQLPNIPGVRITLLNLHEEKSTHPHISAQIGDATSMEEFPDKNFDLVFSNSVIEHLYTFENQAKMADEIQRVGKKFFIQTPNKYFPIEAHYAIPFAQYLPKSLLLFLLTKTKISRMKRWEKSDAQQYLDEIRLLDEQEMKTLFPGAKIWKEKVLGMTKSLTAHNMR</sequence>